<dbReference type="Pfam" id="PF07702">
    <property type="entry name" value="UTRA"/>
    <property type="match status" value="1"/>
</dbReference>
<dbReference type="InterPro" id="IPR000524">
    <property type="entry name" value="Tscrpt_reg_HTH_GntR"/>
</dbReference>
<dbReference type="SMART" id="SM00866">
    <property type="entry name" value="UTRA"/>
    <property type="match status" value="1"/>
</dbReference>
<dbReference type="Pfam" id="PF00392">
    <property type="entry name" value="GntR"/>
    <property type="match status" value="1"/>
</dbReference>
<feature type="domain" description="HTH gntR-type" evidence="4">
    <location>
        <begin position="16"/>
        <end position="84"/>
    </location>
</feature>
<protein>
    <submittedName>
        <fullName evidence="5">DNA-binding GntR family transcriptional regulator</fullName>
    </submittedName>
</protein>
<dbReference type="PRINTS" id="PR00035">
    <property type="entry name" value="HTHGNTR"/>
</dbReference>
<keyword evidence="3" id="KW-0804">Transcription</keyword>
<evidence type="ECO:0000256" key="1">
    <source>
        <dbReference type="ARBA" id="ARBA00023015"/>
    </source>
</evidence>
<keyword evidence="6" id="KW-1185">Reference proteome</keyword>
<comment type="caution">
    <text evidence="5">The sequence shown here is derived from an EMBL/GenBank/DDBJ whole genome shotgun (WGS) entry which is preliminary data.</text>
</comment>
<dbReference type="CDD" id="cd07377">
    <property type="entry name" value="WHTH_GntR"/>
    <property type="match status" value="1"/>
</dbReference>
<dbReference type="InterPro" id="IPR036390">
    <property type="entry name" value="WH_DNA-bd_sf"/>
</dbReference>
<dbReference type="Gene3D" id="1.10.10.10">
    <property type="entry name" value="Winged helix-like DNA-binding domain superfamily/Winged helix DNA-binding domain"/>
    <property type="match status" value="1"/>
</dbReference>
<dbReference type="SMART" id="SM00345">
    <property type="entry name" value="HTH_GNTR"/>
    <property type="match status" value="1"/>
</dbReference>
<keyword evidence="2 5" id="KW-0238">DNA-binding</keyword>
<gene>
    <name evidence="5" type="ORF">J2S55_007050</name>
</gene>
<dbReference type="InterPro" id="IPR050679">
    <property type="entry name" value="Bact_HTH_transcr_reg"/>
</dbReference>
<evidence type="ECO:0000313" key="5">
    <source>
        <dbReference type="EMBL" id="MDP9867784.1"/>
    </source>
</evidence>
<evidence type="ECO:0000256" key="2">
    <source>
        <dbReference type="ARBA" id="ARBA00023125"/>
    </source>
</evidence>
<organism evidence="5 6">
    <name type="scientific">Streptosporangium brasiliense</name>
    <dbReference type="NCBI Taxonomy" id="47480"/>
    <lineage>
        <taxon>Bacteria</taxon>
        <taxon>Bacillati</taxon>
        <taxon>Actinomycetota</taxon>
        <taxon>Actinomycetes</taxon>
        <taxon>Streptosporangiales</taxon>
        <taxon>Streptosporangiaceae</taxon>
        <taxon>Streptosporangium</taxon>
    </lineage>
</organism>
<reference evidence="5 6" key="1">
    <citation type="submission" date="2023-07" db="EMBL/GenBank/DDBJ databases">
        <title>Sequencing the genomes of 1000 actinobacteria strains.</title>
        <authorList>
            <person name="Klenk H.-P."/>
        </authorList>
    </citation>
    <scope>NUCLEOTIDE SEQUENCE [LARGE SCALE GENOMIC DNA]</scope>
    <source>
        <strain evidence="5 6">DSM 44109</strain>
    </source>
</reference>
<dbReference type="InterPro" id="IPR028978">
    <property type="entry name" value="Chorismate_lyase_/UTRA_dom_sf"/>
</dbReference>
<dbReference type="EMBL" id="JAUSRB010000002">
    <property type="protein sequence ID" value="MDP9867784.1"/>
    <property type="molecule type" value="Genomic_DNA"/>
</dbReference>
<accession>A0ABT9RGE0</accession>
<dbReference type="InterPro" id="IPR036388">
    <property type="entry name" value="WH-like_DNA-bd_sf"/>
</dbReference>
<evidence type="ECO:0000259" key="4">
    <source>
        <dbReference type="PROSITE" id="PS50949"/>
    </source>
</evidence>
<dbReference type="PROSITE" id="PS50949">
    <property type="entry name" value="HTH_GNTR"/>
    <property type="match status" value="1"/>
</dbReference>
<dbReference type="SUPFAM" id="SSF46785">
    <property type="entry name" value="Winged helix' DNA-binding domain"/>
    <property type="match status" value="1"/>
</dbReference>
<dbReference type="GO" id="GO:0003677">
    <property type="term" value="F:DNA binding"/>
    <property type="evidence" value="ECO:0007669"/>
    <property type="project" value="UniProtKB-KW"/>
</dbReference>
<dbReference type="RefSeq" id="WP_306869800.1">
    <property type="nucleotide sequence ID" value="NZ_JAUSRB010000002.1"/>
</dbReference>
<sequence>MTVTRLDIDLDRSSPVPLYFQVAERIAEAIQAGELLPGARLDNEIQLADHLGLSRPTVRQAIQYLVDKGLVVRKRGVGTQVVHGQVKRAVELTSLYDDLRRAGQEPVTRVLSIGTVAAEEDVAGALGLPPGTAVLRLERLRYALGEPLALLHNWLPVGPAPLSAEALEGRGLYELLRATGVRMRVANQRIGARAATPAEARLLQERRSCPLLTMVRTAYDDQGRAVEHGSHVYRASHYSLEVTLVER</sequence>
<dbReference type="PANTHER" id="PTHR44846:SF17">
    <property type="entry name" value="GNTR-FAMILY TRANSCRIPTIONAL REGULATOR"/>
    <property type="match status" value="1"/>
</dbReference>
<keyword evidence="1" id="KW-0805">Transcription regulation</keyword>
<evidence type="ECO:0000256" key="3">
    <source>
        <dbReference type="ARBA" id="ARBA00023163"/>
    </source>
</evidence>
<evidence type="ECO:0000313" key="6">
    <source>
        <dbReference type="Proteomes" id="UP001230426"/>
    </source>
</evidence>
<dbReference type="Gene3D" id="3.40.1410.10">
    <property type="entry name" value="Chorismate lyase-like"/>
    <property type="match status" value="1"/>
</dbReference>
<proteinExistence type="predicted"/>
<dbReference type="SUPFAM" id="SSF64288">
    <property type="entry name" value="Chorismate lyase-like"/>
    <property type="match status" value="1"/>
</dbReference>
<name>A0ABT9RGE0_9ACTN</name>
<dbReference type="InterPro" id="IPR011663">
    <property type="entry name" value="UTRA"/>
</dbReference>
<dbReference type="Proteomes" id="UP001230426">
    <property type="component" value="Unassembled WGS sequence"/>
</dbReference>
<dbReference type="PANTHER" id="PTHR44846">
    <property type="entry name" value="MANNOSYL-D-GLYCERATE TRANSPORT/METABOLISM SYSTEM REPRESSOR MNGR-RELATED"/>
    <property type="match status" value="1"/>
</dbReference>